<gene>
    <name evidence="1" type="ORF">OK18_10645</name>
</gene>
<dbReference type="OrthoDB" id="6717961at2"/>
<dbReference type="RefSeq" id="WP_050020667.1">
    <property type="nucleotide sequence ID" value="NZ_CP009928.1"/>
</dbReference>
<protein>
    <submittedName>
        <fullName evidence="1">Uncharacterized protein</fullName>
    </submittedName>
</protein>
<reference evidence="1 2" key="1">
    <citation type="submission" date="2014-11" db="EMBL/GenBank/DDBJ databases">
        <authorList>
            <person name="Park G.-S."/>
            <person name="Hong S.-J."/>
            <person name="Jung B.K."/>
            <person name="Khan A.R."/>
            <person name="Kwak Y."/>
            <person name="Shin J.-H."/>
        </authorList>
    </citation>
    <scope>NUCLEOTIDE SEQUENCE [LARGE SCALE GENOMIC DNA]</scope>
    <source>
        <strain evidence="1 2">DSM 27622</strain>
    </source>
</reference>
<dbReference type="STRING" id="1324352.OK18_10645"/>
<accession>A0A0G3M369</accession>
<evidence type="ECO:0000313" key="1">
    <source>
        <dbReference type="EMBL" id="AKK73010.1"/>
    </source>
</evidence>
<organism evidence="1 2">
    <name type="scientific">Chryseobacterium gallinarum</name>
    <dbReference type="NCBI Taxonomy" id="1324352"/>
    <lineage>
        <taxon>Bacteria</taxon>
        <taxon>Pseudomonadati</taxon>
        <taxon>Bacteroidota</taxon>
        <taxon>Flavobacteriia</taxon>
        <taxon>Flavobacteriales</taxon>
        <taxon>Weeksellaceae</taxon>
        <taxon>Chryseobacterium group</taxon>
        <taxon>Chryseobacterium</taxon>
    </lineage>
</organism>
<dbReference type="KEGG" id="cgn:OK18_10645"/>
<name>A0A0G3M369_CHRGL</name>
<dbReference type="PATRIC" id="fig|1324352.5.peg.2227"/>
<dbReference type="Proteomes" id="UP000035213">
    <property type="component" value="Chromosome"/>
</dbReference>
<sequence>MAAPGVEFGTKTPISRKGIEPTQVKSIKLISDLDDGAANDSTRTIKEKSGIVFGKTYTFKVESYTNGDPKDVNLVKWAVSYTDRETGKLYENVLKDVSTGDEINITFNDANGCGNNLEIKAYINDVDNEGKLTVFKHNRFRFFDRKTLKTEIQQRINTGKDIDQGQSSMCAIALIGHFMAIQNPTEYEKVILDLHRKGEAIITSTQYKIKLDSDDHLIEMKDSDVKYPKNSYGGKMSYADYIYLFSIKDFLNGIFDYDPDGPGAGGFVEGGTGLTFPNEVEKMMKNILGYKDVKNETNLITSKWANAKDSANELSQLLADGYSIGLLITAENFQHNNKATFSIPNHWVGLKTITIDEQGGKIILTLFTWGDINKVWTVLYDPFEDGYFGFVAGK</sequence>
<dbReference type="EMBL" id="CP009928">
    <property type="protein sequence ID" value="AKK73010.1"/>
    <property type="molecule type" value="Genomic_DNA"/>
</dbReference>
<proteinExistence type="predicted"/>
<dbReference type="AlphaFoldDB" id="A0A0G3M369"/>
<evidence type="ECO:0000313" key="2">
    <source>
        <dbReference type="Proteomes" id="UP000035213"/>
    </source>
</evidence>